<dbReference type="AlphaFoldDB" id="A0AAW2C0N4"/>
<name>A0AAW2C0N4_9ROSI</name>
<organism evidence="1 2">
    <name type="scientific">Lithocarpus litseifolius</name>
    <dbReference type="NCBI Taxonomy" id="425828"/>
    <lineage>
        <taxon>Eukaryota</taxon>
        <taxon>Viridiplantae</taxon>
        <taxon>Streptophyta</taxon>
        <taxon>Embryophyta</taxon>
        <taxon>Tracheophyta</taxon>
        <taxon>Spermatophyta</taxon>
        <taxon>Magnoliopsida</taxon>
        <taxon>eudicotyledons</taxon>
        <taxon>Gunneridae</taxon>
        <taxon>Pentapetalae</taxon>
        <taxon>rosids</taxon>
        <taxon>fabids</taxon>
        <taxon>Fagales</taxon>
        <taxon>Fagaceae</taxon>
        <taxon>Lithocarpus</taxon>
    </lineage>
</organism>
<sequence length="364" mass="40210">MNSCLKMKRKAKEEAPSMKKGRLLLEELIAFCNGNNNPVHVFATGYITKKVGVFNFGMLLHPLLKGWPSHFYVIYQIGCVPMWNKISEGELFLNVPFTFPEYVTPLVKKLPKKEKLQLNVNAGTGTQVLCKKISHPLKVYPYHIPDLSSESPLTVSGRYWGNFLDIIKAKGVLADLSNYMIDLKVEKAKDIPIDRVFAKEQIELLTAQAWLSENTQLEEKVAKMSIQTAVVSEYTHMVLCEMVGGKTAKESFGVKDKTVDPKGQKMIILGSLCIGFGNLIATADNIPPGSEEPKLPEAAEIFIKATSNCCVSLCNHCCCMCGIQFCSQMNNQCAIVFTQLCTALACFGCFECCANVCCSGSDGR</sequence>
<dbReference type="Proteomes" id="UP001459277">
    <property type="component" value="Unassembled WGS sequence"/>
</dbReference>
<evidence type="ECO:0000313" key="1">
    <source>
        <dbReference type="EMBL" id="KAK9989880.1"/>
    </source>
</evidence>
<evidence type="ECO:0000313" key="2">
    <source>
        <dbReference type="Proteomes" id="UP001459277"/>
    </source>
</evidence>
<protein>
    <submittedName>
        <fullName evidence="1">Uncharacterized protein</fullName>
    </submittedName>
</protein>
<keyword evidence="2" id="KW-1185">Reference proteome</keyword>
<dbReference type="PANTHER" id="PTHR46503:SF1">
    <property type="entry name" value="INTER-ALPHA-TRYPSIN INHIBITOR HEAVY CHAIN-LIKE PROTEIN"/>
    <property type="match status" value="1"/>
</dbReference>
<dbReference type="EMBL" id="JAZDWU010000010">
    <property type="protein sequence ID" value="KAK9989880.1"/>
    <property type="molecule type" value="Genomic_DNA"/>
</dbReference>
<proteinExistence type="predicted"/>
<dbReference type="PANTHER" id="PTHR46503">
    <property type="entry name" value="INTER-ALPHA-TRYPSIN INHIBITOR HEAVY CHAIN-LIKE PROTEIN"/>
    <property type="match status" value="1"/>
</dbReference>
<comment type="caution">
    <text evidence="1">The sequence shown here is derived from an EMBL/GenBank/DDBJ whole genome shotgun (WGS) entry which is preliminary data.</text>
</comment>
<gene>
    <name evidence="1" type="ORF">SO802_030119</name>
</gene>
<reference evidence="1 2" key="1">
    <citation type="submission" date="2024-01" db="EMBL/GenBank/DDBJ databases">
        <title>A telomere-to-telomere, gap-free genome of sweet tea (Lithocarpus litseifolius).</title>
        <authorList>
            <person name="Zhou J."/>
        </authorList>
    </citation>
    <scope>NUCLEOTIDE SEQUENCE [LARGE SCALE GENOMIC DNA]</scope>
    <source>
        <strain evidence="1">Zhou-2022a</strain>
        <tissue evidence="1">Leaf</tissue>
    </source>
</reference>
<accession>A0AAW2C0N4</accession>